<sequence length="143" mass="15628">MTRYIVASLSILFAVAIGVSNGEENCKQAVSKLLKYQMTSITKCTKELGFKGKEKTEKMNCIMKCVLIASGGMNPDGTLEIENGLKFILENIPLEVIDKALIGSAKCQRFAEAGVIDPTEATCKSYEPFIKCLTNFIMTLCGK</sequence>
<evidence type="ECO:0000256" key="1">
    <source>
        <dbReference type="SAM" id="SignalP"/>
    </source>
</evidence>
<dbReference type="InterPro" id="IPR006170">
    <property type="entry name" value="PBP/GOBP"/>
</dbReference>
<evidence type="ECO:0000313" key="3">
    <source>
        <dbReference type="Proteomes" id="UP001642540"/>
    </source>
</evidence>
<dbReference type="EMBL" id="CAXLJM020000022">
    <property type="protein sequence ID" value="CAL8088508.1"/>
    <property type="molecule type" value="Genomic_DNA"/>
</dbReference>
<keyword evidence="3" id="KW-1185">Reference proteome</keyword>
<dbReference type="Pfam" id="PF01395">
    <property type="entry name" value="PBP_GOBP"/>
    <property type="match status" value="1"/>
</dbReference>
<dbReference type="Gene3D" id="1.10.238.20">
    <property type="entry name" value="Pheromone/general odorant binding protein domain"/>
    <property type="match status" value="1"/>
</dbReference>
<feature type="chain" id="PRO_5046300919" evidence="1">
    <location>
        <begin position="23"/>
        <end position="143"/>
    </location>
</feature>
<dbReference type="Proteomes" id="UP001642540">
    <property type="component" value="Unassembled WGS sequence"/>
</dbReference>
<accession>A0ABP1Q6H4</accession>
<keyword evidence="1" id="KW-0732">Signal</keyword>
<proteinExistence type="predicted"/>
<dbReference type="SUPFAM" id="SSF47565">
    <property type="entry name" value="Insect pheromone/odorant-binding proteins"/>
    <property type="match status" value="1"/>
</dbReference>
<feature type="signal peptide" evidence="1">
    <location>
        <begin position="1"/>
        <end position="22"/>
    </location>
</feature>
<comment type="caution">
    <text evidence="2">The sequence shown here is derived from an EMBL/GenBank/DDBJ whole genome shotgun (WGS) entry which is preliminary data.</text>
</comment>
<dbReference type="InterPro" id="IPR036728">
    <property type="entry name" value="PBP_GOBP_sf"/>
</dbReference>
<evidence type="ECO:0000313" key="2">
    <source>
        <dbReference type="EMBL" id="CAL8088508.1"/>
    </source>
</evidence>
<organism evidence="2 3">
    <name type="scientific">Orchesella dallaii</name>
    <dbReference type="NCBI Taxonomy" id="48710"/>
    <lineage>
        <taxon>Eukaryota</taxon>
        <taxon>Metazoa</taxon>
        <taxon>Ecdysozoa</taxon>
        <taxon>Arthropoda</taxon>
        <taxon>Hexapoda</taxon>
        <taxon>Collembola</taxon>
        <taxon>Entomobryomorpha</taxon>
        <taxon>Entomobryoidea</taxon>
        <taxon>Orchesellidae</taxon>
        <taxon>Orchesellinae</taxon>
        <taxon>Orchesella</taxon>
    </lineage>
</organism>
<name>A0ABP1Q6H4_9HEXA</name>
<protein>
    <submittedName>
        <fullName evidence="2">Uncharacterized protein</fullName>
    </submittedName>
</protein>
<reference evidence="2 3" key="1">
    <citation type="submission" date="2024-08" db="EMBL/GenBank/DDBJ databases">
        <authorList>
            <person name="Cucini C."/>
            <person name="Frati F."/>
        </authorList>
    </citation>
    <scope>NUCLEOTIDE SEQUENCE [LARGE SCALE GENOMIC DNA]</scope>
</reference>
<gene>
    <name evidence="2" type="ORF">ODALV1_LOCUS7078</name>
</gene>